<comment type="caution">
    <text evidence="7">The sequence shown here is derived from an EMBL/GenBank/DDBJ whole genome shotgun (WGS) entry which is preliminary data.</text>
</comment>
<dbReference type="SUPFAM" id="SSF101278">
    <property type="entry name" value="N-terminal domain of adenylylcyclase associated protein, CAP"/>
    <property type="match status" value="1"/>
</dbReference>
<dbReference type="OrthoDB" id="77251at2759"/>
<accession>A0A1Q8S2K7</accession>
<dbReference type="Pfam" id="PF01213">
    <property type="entry name" value="CAP_N-CM"/>
    <property type="match status" value="1"/>
</dbReference>
<dbReference type="PANTHER" id="PTHR10652">
    <property type="entry name" value="ADENYLYL CYCLASE-ASSOCIATED PROTEIN"/>
    <property type="match status" value="1"/>
</dbReference>
<evidence type="ECO:0000256" key="1">
    <source>
        <dbReference type="ARBA" id="ARBA00007659"/>
    </source>
</evidence>
<gene>
    <name evidence="7" type="ORF">CCHL11_04827</name>
</gene>
<dbReference type="GO" id="GO:0003779">
    <property type="term" value="F:actin binding"/>
    <property type="evidence" value="ECO:0007669"/>
    <property type="project" value="InterPro"/>
</dbReference>
<evidence type="ECO:0000256" key="5">
    <source>
        <dbReference type="SAM" id="MobiDB-lite"/>
    </source>
</evidence>
<keyword evidence="8" id="KW-1185">Reference proteome</keyword>
<feature type="compositionally biased region" description="Low complexity" evidence="5">
    <location>
        <begin position="43"/>
        <end position="54"/>
    </location>
</feature>
<dbReference type="InterPro" id="IPR017901">
    <property type="entry name" value="C-CAP_CF_C-like"/>
</dbReference>
<feature type="compositionally biased region" description="Pro residues" evidence="5">
    <location>
        <begin position="266"/>
        <end position="289"/>
    </location>
</feature>
<evidence type="ECO:0000313" key="8">
    <source>
        <dbReference type="Proteomes" id="UP000186583"/>
    </source>
</evidence>
<feature type="region of interest" description="Disordered" evidence="5">
    <location>
        <begin position="41"/>
        <end position="76"/>
    </location>
</feature>
<protein>
    <recommendedName>
        <fullName evidence="3 4">Adenylyl cyclase-associated protein</fullName>
    </recommendedName>
</protein>
<dbReference type="GO" id="GO:0005737">
    <property type="term" value="C:cytoplasm"/>
    <property type="evidence" value="ECO:0007669"/>
    <property type="project" value="TreeGrafter"/>
</dbReference>
<dbReference type="FunFam" id="2.160.20.70:FF:000008">
    <property type="entry name" value="Adenylyl cyclase-associated protein"/>
    <property type="match status" value="1"/>
</dbReference>
<organism evidence="7 8">
    <name type="scientific">Colletotrichum chlorophyti</name>
    <dbReference type="NCBI Taxonomy" id="708187"/>
    <lineage>
        <taxon>Eukaryota</taxon>
        <taxon>Fungi</taxon>
        <taxon>Dikarya</taxon>
        <taxon>Ascomycota</taxon>
        <taxon>Pezizomycotina</taxon>
        <taxon>Sordariomycetes</taxon>
        <taxon>Hypocreomycetidae</taxon>
        <taxon>Glomerellales</taxon>
        <taxon>Glomerellaceae</taxon>
        <taxon>Colletotrichum</taxon>
    </lineage>
</organism>
<dbReference type="GO" id="GO:0007015">
    <property type="term" value="P:actin filament organization"/>
    <property type="evidence" value="ECO:0007669"/>
    <property type="project" value="TreeGrafter"/>
</dbReference>
<dbReference type="InterPro" id="IPR013992">
    <property type="entry name" value="Adenylate_cyclase-assoc_CAP_N"/>
</dbReference>
<comment type="function">
    <text evidence="2">The N-terminal domain binds to adenylyl cyclase, thereby enabling adenylyl cyclase to be activated by upstream regulatory signals, such as Ras. The C-terminal domain is required for normal cellular morphology and growth control.</text>
</comment>
<dbReference type="Proteomes" id="UP000186583">
    <property type="component" value="Unassembled WGS sequence"/>
</dbReference>
<evidence type="ECO:0000256" key="3">
    <source>
        <dbReference type="ARBA" id="ARBA00072052"/>
    </source>
</evidence>
<feature type="region of interest" description="Disordered" evidence="5">
    <location>
        <begin position="318"/>
        <end position="371"/>
    </location>
</feature>
<dbReference type="FunFam" id="1.25.40.330:FF:000001">
    <property type="entry name" value="Adenylyl cyclase-associated protein"/>
    <property type="match status" value="1"/>
</dbReference>
<evidence type="ECO:0000259" key="6">
    <source>
        <dbReference type="PROSITE" id="PS51329"/>
    </source>
</evidence>
<dbReference type="PANTHER" id="PTHR10652:SF0">
    <property type="entry name" value="ADENYLYL CYCLASE-ASSOCIATED PROTEIN"/>
    <property type="match status" value="1"/>
</dbReference>
<feature type="compositionally biased region" description="Basic and acidic residues" evidence="5">
    <location>
        <begin position="321"/>
        <end position="330"/>
    </location>
</feature>
<feature type="compositionally biased region" description="Polar residues" evidence="5">
    <location>
        <begin position="331"/>
        <end position="341"/>
    </location>
</feature>
<dbReference type="InterPro" id="IPR006599">
    <property type="entry name" value="CARP_motif"/>
</dbReference>
<comment type="similarity">
    <text evidence="1 4">Belongs to the CAP family.</text>
</comment>
<evidence type="ECO:0000256" key="2">
    <source>
        <dbReference type="ARBA" id="ARBA00054756"/>
    </source>
</evidence>
<dbReference type="EMBL" id="MPGH01000034">
    <property type="protein sequence ID" value="OLN95650.1"/>
    <property type="molecule type" value="Genomic_DNA"/>
</dbReference>
<dbReference type="InterPro" id="IPR016098">
    <property type="entry name" value="CAP/MinC_C"/>
</dbReference>
<dbReference type="SUPFAM" id="SSF69340">
    <property type="entry name" value="C-terminal domain of adenylylcyclase associated protein"/>
    <property type="match status" value="1"/>
</dbReference>
<reference evidence="7 8" key="1">
    <citation type="submission" date="2016-11" db="EMBL/GenBank/DDBJ databases">
        <title>Draft Genome Assembly of Colletotrichum chlorophyti a pathogen of herbaceous plants.</title>
        <authorList>
            <person name="Gan P."/>
            <person name="Narusaka M."/>
            <person name="Tsushima A."/>
            <person name="Narusaka Y."/>
            <person name="Takano Y."/>
            <person name="Shirasu K."/>
        </authorList>
    </citation>
    <scope>NUCLEOTIDE SEQUENCE [LARGE SCALE GENOMIC DNA]</scope>
    <source>
        <strain evidence="7 8">NTL11</strain>
    </source>
</reference>
<dbReference type="AlphaFoldDB" id="A0A1Q8S2K7"/>
<feature type="domain" description="C-CAP/cofactor C-like" evidence="6">
    <location>
        <begin position="369"/>
        <end position="504"/>
    </location>
</feature>
<dbReference type="Gene3D" id="1.25.40.330">
    <property type="entry name" value="Adenylate cyclase-associated CAP, N-terminal domain"/>
    <property type="match status" value="1"/>
</dbReference>
<dbReference type="InterPro" id="IPR053950">
    <property type="entry name" value="CAP_N"/>
</dbReference>
<dbReference type="InterPro" id="IPR036223">
    <property type="entry name" value="CAP_C_sf"/>
</dbReference>
<dbReference type="InterPro" id="IPR036222">
    <property type="entry name" value="CAP_N_sf"/>
</dbReference>
<dbReference type="InterPro" id="IPR001837">
    <property type="entry name" value="Adenylate_cyclase-assoc_CAP"/>
</dbReference>
<dbReference type="Pfam" id="PF21938">
    <property type="entry name" value="CAP_N"/>
    <property type="match status" value="1"/>
</dbReference>
<dbReference type="STRING" id="708187.A0A1Q8S2K7"/>
<dbReference type="GO" id="GO:0008179">
    <property type="term" value="F:adenylate cyclase binding"/>
    <property type="evidence" value="ECO:0007669"/>
    <property type="project" value="TreeGrafter"/>
</dbReference>
<evidence type="ECO:0000313" key="7">
    <source>
        <dbReference type="EMBL" id="OLN95650.1"/>
    </source>
</evidence>
<dbReference type="InterPro" id="IPR013912">
    <property type="entry name" value="Adenylate_cyclase-assoc_CAP_C"/>
</dbReference>
<proteinExistence type="inferred from homology"/>
<sequence>MATNNMHNLTTLIKRLEAATARLEDIATSTIELPQAVPSLNQSVASPPTASDASAPPPPPPQAPAAAQSPPEPVPESIEEFDQFIATSVGKYVKISQQLGGLVADQAAKVLQGFQAQRNFLLITTKAKKPDLNGAEMAVYQDLLKPINEALVAVNNIKESNRGSPVFSQLSAVAEGIMVLAWVTVDNRPYKHVEDSLGSAQFFGNRVLKEQKDKDPAQTEWVNTFYQVFRDLTDYVKQHFSSGIPWNPKGQPAQEVAKSLTASAAPAPPPPPPASGLPPPPPPPGPPPVLEINDDATGGKGGLGAVFSELNKGEAVTKGLRKVDRSEMTHKNPSLRASSTVPDRDGSVRGKSPAPGKKPKPESMRVKKPPKKILEGNKWTIENFEKETQPIEIEASNSHSVLISKCNNTTIIIRGKANAVTIENSTRLSLIVETLISTVDVIKSQNFALQVLGAVPAVLMDSIDGAQIYFSKESTGTKIYSSKSSGINLNVISGEDEDYKEVPLPAQICSYYDENKGDLVNEIVSHSG</sequence>
<dbReference type="GO" id="GO:0019933">
    <property type="term" value="P:cAMP-mediated signaling"/>
    <property type="evidence" value="ECO:0007669"/>
    <property type="project" value="TreeGrafter"/>
</dbReference>
<feature type="region of interest" description="Disordered" evidence="5">
    <location>
        <begin position="243"/>
        <end position="305"/>
    </location>
</feature>
<dbReference type="Pfam" id="PF08603">
    <property type="entry name" value="CAP_C"/>
    <property type="match status" value="1"/>
</dbReference>
<name>A0A1Q8S2K7_9PEZI</name>
<dbReference type="InterPro" id="IPR018106">
    <property type="entry name" value="CAP_CS_N"/>
</dbReference>
<dbReference type="PROSITE" id="PS51329">
    <property type="entry name" value="C_CAP_COFACTOR_C"/>
    <property type="match status" value="1"/>
</dbReference>
<evidence type="ECO:0000256" key="4">
    <source>
        <dbReference type="RuleBase" id="RU000647"/>
    </source>
</evidence>
<dbReference type="SMART" id="SM00673">
    <property type="entry name" value="CARP"/>
    <property type="match status" value="2"/>
</dbReference>
<dbReference type="Gene3D" id="2.160.20.70">
    <property type="match status" value="1"/>
</dbReference>
<dbReference type="PROSITE" id="PS01088">
    <property type="entry name" value="CAP_1"/>
    <property type="match status" value="1"/>
</dbReference>